<dbReference type="EMBL" id="CAJNNV010033137">
    <property type="protein sequence ID" value="CAE8642251.1"/>
    <property type="molecule type" value="Genomic_DNA"/>
</dbReference>
<accession>A0A813HXX2</accession>
<evidence type="ECO:0000256" key="1">
    <source>
        <dbReference type="SAM" id="Phobius"/>
    </source>
</evidence>
<organism evidence="2 3">
    <name type="scientific">Polarella glacialis</name>
    <name type="common">Dinoflagellate</name>
    <dbReference type="NCBI Taxonomy" id="89957"/>
    <lineage>
        <taxon>Eukaryota</taxon>
        <taxon>Sar</taxon>
        <taxon>Alveolata</taxon>
        <taxon>Dinophyceae</taxon>
        <taxon>Suessiales</taxon>
        <taxon>Suessiaceae</taxon>
        <taxon>Polarella</taxon>
    </lineage>
</organism>
<sequence length="106" mass="12259">MCVEVYRSWPFSAPWNQFFFASVCTKLAELTLGLLGLRLKIRATASSHLCENFAQYFVKETPRRVEFHLAISVRLPQWRGCAATMVPWDMYGLMMERACCCLKLQS</sequence>
<protein>
    <submittedName>
        <fullName evidence="2">Uncharacterized protein</fullName>
    </submittedName>
</protein>
<dbReference type="AlphaFoldDB" id="A0A813HXX2"/>
<evidence type="ECO:0000313" key="3">
    <source>
        <dbReference type="Proteomes" id="UP000654075"/>
    </source>
</evidence>
<reference evidence="2" key="1">
    <citation type="submission" date="2021-02" db="EMBL/GenBank/DDBJ databases">
        <authorList>
            <person name="Dougan E. K."/>
            <person name="Rhodes N."/>
            <person name="Thang M."/>
            <person name="Chan C."/>
        </authorList>
    </citation>
    <scope>NUCLEOTIDE SEQUENCE</scope>
</reference>
<dbReference type="Proteomes" id="UP000654075">
    <property type="component" value="Unassembled WGS sequence"/>
</dbReference>
<keyword evidence="1" id="KW-0812">Transmembrane</keyword>
<keyword evidence="3" id="KW-1185">Reference proteome</keyword>
<keyword evidence="1" id="KW-1133">Transmembrane helix</keyword>
<name>A0A813HXX2_POLGL</name>
<gene>
    <name evidence="2" type="ORF">PGLA1383_LOCUS56768</name>
</gene>
<proteinExistence type="predicted"/>
<feature type="transmembrane region" description="Helical" evidence="1">
    <location>
        <begin position="18"/>
        <end position="37"/>
    </location>
</feature>
<comment type="caution">
    <text evidence="2">The sequence shown here is derived from an EMBL/GenBank/DDBJ whole genome shotgun (WGS) entry which is preliminary data.</text>
</comment>
<keyword evidence="1" id="KW-0472">Membrane</keyword>
<evidence type="ECO:0000313" key="2">
    <source>
        <dbReference type="EMBL" id="CAE8642251.1"/>
    </source>
</evidence>